<evidence type="ECO:0000259" key="1">
    <source>
        <dbReference type="Pfam" id="PF20056"/>
    </source>
</evidence>
<proteinExistence type="predicted"/>
<reference evidence="2 3" key="1">
    <citation type="submission" date="2023-05" db="EMBL/GenBank/DDBJ databases">
        <title>Sedimentitalea sp. nov. JM2-8.</title>
        <authorList>
            <person name="Huang J."/>
        </authorList>
    </citation>
    <scope>NUCLEOTIDE SEQUENCE [LARGE SCALE GENOMIC DNA]</scope>
    <source>
        <strain evidence="2 3">JM2-8</strain>
    </source>
</reference>
<dbReference type="Pfam" id="PF20056">
    <property type="entry name" value="DUF6455"/>
    <property type="match status" value="1"/>
</dbReference>
<protein>
    <submittedName>
        <fullName evidence="2">DUF6455 family protein</fullName>
    </submittedName>
</protein>
<dbReference type="EMBL" id="JASNJE010000003">
    <property type="protein sequence ID" value="MDK3072312.1"/>
    <property type="molecule type" value="Genomic_DNA"/>
</dbReference>
<feature type="domain" description="DUF6455" evidence="1">
    <location>
        <begin position="1"/>
        <end position="81"/>
    </location>
</feature>
<sequence length="83" mass="9256">MLSIDQIRRHAALLDRMADAVGLDLQDLAISGRMSMDNLASAVLRCANCAHPDRCSEWLRADTRSLPEFCLNKLELQELAEDA</sequence>
<keyword evidence="3" id="KW-1185">Reference proteome</keyword>
<comment type="caution">
    <text evidence="2">The sequence shown here is derived from an EMBL/GenBank/DDBJ whole genome shotgun (WGS) entry which is preliminary data.</text>
</comment>
<organism evidence="2 3">
    <name type="scientific">Sedimentitalea xiamensis</name>
    <dbReference type="NCBI Taxonomy" id="3050037"/>
    <lineage>
        <taxon>Bacteria</taxon>
        <taxon>Pseudomonadati</taxon>
        <taxon>Pseudomonadota</taxon>
        <taxon>Alphaproteobacteria</taxon>
        <taxon>Rhodobacterales</taxon>
        <taxon>Paracoccaceae</taxon>
        <taxon>Sedimentitalea</taxon>
    </lineage>
</organism>
<evidence type="ECO:0000313" key="3">
    <source>
        <dbReference type="Proteomes" id="UP001227126"/>
    </source>
</evidence>
<name>A0ABT7FB23_9RHOB</name>
<accession>A0ABT7FB23</accession>
<dbReference type="InterPro" id="IPR045601">
    <property type="entry name" value="DUF6455"/>
</dbReference>
<dbReference type="RefSeq" id="WP_284484253.1">
    <property type="nucleotide sequence ID" value="NZ_JASNJE010000003.1"/>
</dbReference>
<gene>
    <name evidence="2" type="ORF">QO034_04240</name>
</gene>
<evidence type="ECO:0000313" key="2">
    <source>
        <dbReference type="EMBL" id="MDK3072312.1"/>
    </source>
</evidence>
<dbReference type="Proteomes" id="UP001227126">
    <property type="component" value="Unassembled WGS sequence"/>
</dbReference>